<evidence type="ECO:0000313" key="2">
    <source>
        <dbReference type="Proteomes" id="UP000059188"/>
    </source>
</evidence>
<name>A0A0B7FQ68_THACB</name>
<organism evidence="1 2">
    <name type="scientific">Thanatephorus cucumeris (strain AG1-IB / isolate 7/3/14)</name>
    <name type="common">Lettuce bottom rot fungus</name>
    <name type="synonym">Rhizoctonia solani</name>
    <dbReference type="NCBI Taxonomy" id="1108050"/>
    <lineage>
        <taxon>Eukaryota</taxon>
        <taxon>Fungi</taxon>
        <taxon>Dikarya</taxon>
        <taxon>Basidiomycota</taxon>
        <taxon>Agaricomycotina</taxon>
        <taxon>Agaricomycetes</taxon>
        <taxon>Cantharellales</taxon>
        <taxon>Ceratobasidiaceae</taxon>
        <taxon>Rhizoctonia</taxon>
        <taxon>Rhizoctonia solani AG-1</taxon>
    </lineage>
</organism>
<proteinExistence type="predicted"/>
<sequence length="317" mass="35192">MSIPRATQCLVTLSKKLEVARLVYSFFLALPPRQFLRPFYAVLDRALGNMSNLQELSLILGLPITRNFPKVEAISKELTKLTCYTHTQDPHFLPSLLLDQPGIEELNILCGPAAIANLSPEALPALKCLHSPIWLLPMLLPSRLSHLSRLVIQEPMNSDADLRELSTALEEGTSPESMELDICMDLASCLMTPEIVSLGLSVLGSRAPFIHHLTVRLRGPIQQDQLLGMFSPALPSFSSLGTLIITPQLPTPELYYPPEYVQAQSQCNQAGDVFHDTLWHRQVIREWRRTNPALACVIFPIGKYIHVGRGSEGSEGV</sequence>
<accession>A0A0B7FQ68</accession>
<dbReference type="Proteomes" id="UP000059188">
    <property type="component" value="Unassembled WGS sequence"/>
</dbReference>
<dbReference type="EMBL" id="LN679102">
    <property type="protein sequence ID" value="CEL58378.1"/>
    <property type="molecule type" value="Genomic_DNA"/>
</dbReference>
<dbReference type="AlphaFoldDB" id="A0A0B7FQ68"/>
<reference evidence="1 2" key="1">
    <citation type="submission" date="2014-11" db="EMBL/GenBank/DDBJ databases">
        <authorList>
            <person name="Wibberg Daniel"/>
        </authorList>
    </citation>
    <scope>NUCLEOTIDE SEQUENCE [LARGE SCALE GENOMIC DNA]</scope>
    <source>
        <strain evidence="1">Rhizoctonia solani AG1-IB 7/3/14</strain>
    </source>
</reference>
<keyword evidence="2" id="KW-1185">Reference proteome</keyword>
<gene>
    <name evidence="1" type="ORF">RSOLAG1IB_03124</name>
</gene>
<evidence type="ECO:0000313" key="1">
    <source>
        <dbReference type="EMBL" id="CEL58378.1"/>
    </source>
</evidence>
<protein>
    <submittedName>
        <fullName evidence="1">Uncharacterized protein</fullName>
    </submittedName>
</protein>